<dbReference type="Proteomes" id="UP000816034">
    <property type="component" value="Unassembled WGS sequence"/>
</dbReference>
<dbReference type="AlphaFoldDB" id="A0AA88KKT2"/>
<name>A0AA88KKT2_NAELO</name>
<organism evidence="1 2">
    <name type="scientific">Naegleria lovaniensis</name>
    <name type="common">Amoeba</name>
    <dbReference type="NCBI Taxonomy" id="51637"/>
    <lineage>
        <taxon>Eukaryota</taxon>
        <taxon>Discoba</taxon>
        <taxon>Heterolobosea</taxon>
        <taxon>Tetramitia</taxon>
        <taxon>Eutetramitia</taxon>
        <taxon>Vahlkampfiidae</taxon>
        <taxon>Naegleria</taxon>
    </lineage>
</organism>
<accession>A0AA88KKT2</accession>
<evidence type="ECO:0000313" key="2">
    <source>
        <dbReference type="Proteomes" id="UP000816034"/>
    </source>
</evidence>
<gene>
    <name evidence="1" type="ORF">C9374_004862</name>
</gene>
<reference evidence="1 2" key="1">
    <citation type="journal article" date="2018" name="BMC Genomics">
        <title>The genome of Naegleria lovaniensis, the basis for a comparative approach to unravel pathogenicity factors of the human pathogenic amoeba N. fowleri.</title>
        <authorList>
            <person name="Liechti N."/>
            <person name="Schurch N."/>
            <person name="Bruggmann R."/>
            <person name="Wittwer M."/>
        </authorList>
    </citation>
    <scope>NUCLEOTIDE SEQUENCE [LARGE SCALE GENOMIC DNA]</scope>
    <source>
        <strain evidence="1 2">ATCC 30569</strain>
    </source>
</reference>
<keyword evidence="2" id="KW-1185">Reference proteome</keyword>
<evidence type="ECO:0000313" key="1">
    <source>
        <dbReference type="EMBL" id="KAG2382895.1"/>
    </source>
</evidence>
<sequence length="807" mass="93748">MLKDAPLSAVVNCIDEACTSSLPTTSSASDGSHPVMNEDVLDLHDDERLNPKNQPSFVSLERFFREQLRIDQLQTKFMKEYYLSCYKLHLEKKTERKRRTNQVVDFDGLQEDFQTFLEIVNECAEKQAELPKREDDRSYLEIGERGWYIIHHWICPIFKMKKKDRIPELECDTCKKHFATLTENNVWEEFLRERNNFKPSLHMEPLSLFEKFIDIFTQRPTSNYTHYDLGGHASTEIFARGIAKSTAMTHVVLTPSLQGGDAKNNPHSFNALLRGIEENTSIFSIDLAGITIENDSTAKAICKMIANKKNLQRVAVSGVDVRKEEYTTRLLNAIYSSSAIQIEIYLYSELDSNFRFLENASNETRKALTRLLTSPTLRRISILSTDHTLNVDFIGILSDILDNKFLYYFQFSIEEPEEKSESYSTLTNSIQDTFLNRDVFYFRDFHTNPLEPHVVYHVFKHCRKQLQQCSLTSKMVRFFAQQQYFEFPKKCYLKAKCFQFIESSFNTSVYSKIKKLTLQLPTIDDSNVVTTASMIMEATCLEKVILHGLEEVNETQARLFAQTCESKKREDSRIRKVILYDIPGEKLQLFIPTLLNLEVFPKLTALYFTNSITDQQYNLDLIQTLTNSIALQEKYYPKGLKKLALPSESITKSEHTDYLLQSLMKNKVLESLSIFNAPLTSLDTFVDFFITNKTVSEIKLNYSSCKEIPKELLCTEDFTPEFCRVFGAMQLNWALVAIDWYVEYYWYDFILGSRNYVGERFLVERIMARNKQQVIINKYMTKVLGSIFSDSSTKYLFDIVIVTHGHQ</sequence>
<dbReference type="RefSeq" id="XP_044548574.1">
    <property type="nucleotide sequence ID" value="XM_044694548.1"/>
</dbReference>
<comment type="caution">
    <text evidence="1">The sequence shown here is derived from an EMBL/GenBank/DDBJ whole genome shotgun (WGS) entry which is preliminary data.</text>
</comment>
<dbReference type="EMBL" id="PYSW02000022">
    <property type="protein sequence ID" value="KAG2382895.1"/>
    <property type="molecule type" value="Genomic_DNA"/>
</dbReference>
<dbReference type="SUPFAM" id="SSF52047">
    <property type="entry name" value="RNI-like"/>
    <property type="match status" value="1"/>
</dbReference>
<protein>
    <submittedName>
        <fullName evidence="1">Uncharacterized protein</fullName>
    </submittedName>
</protein>
<proteinExistence type="predicted"/>
<dbReference type="GeneID" id="68097317"/>